<dbReference type="EMBL" id="QBKT01000002">
    <property type="protein sequence ID" value="PTX62776.1"/>
    <property type="molecule type" value="Genomic_DNA"/>
</dbReference>
<keyword evidence="2" id="KW-1185">Reference proteome</keyword>
<protein>
    <submittedName>
        <fullName evidence="1">Uncharacterized protein</fullName>
    </submittedName>
</protein>
<gene>
    <name evidence="1" type="ORF">C8N46_102176</name>
</gene>
<evidence type="ECO:0000313" key="2">
    <source>
        <dbReference type="Proteomes" id="UP000244090"/>
    </source>
</evidence>
<reference evidence="1 2" key="1">
    <citation type="submission" date="2018-04" db="EMBL/GenBank/DDBJ databases">
        <title>Genomic Encyclopedia of Archaeal and Bacterial Type Strains, Phase II (KMG-II): from individual species to whole genera.</title>
        <authorList>
            <person name="Goeker M."/>
        </authorList>
    </citation>
    <scope>NUCLEOTIDE SEQUENCE [LARGE SCALE GENOMIC DNA]</scope>
    <source>
        <strain evidence="1 2">DSM 25731</strain>
    </source>
</reference>
<dbReference type="AlphaFoldDB" id="A0A2T6C378"/>
<organism evidence="1 2">
    <name type="scientific">Kordia periserrulae</name>
    <dbReference type="NCBI Taxonomy" id="701523"/>
    <lineage>
        <taxon>Bacteria</taxon>
        <taxon>Pseudomonadati</taxon>
        <taxon>Bacteroidota</taxon>
        <taxon>Flavobacteriia</taxon>
        <taxon>Flavobacteriales</taxon>
        <taxon>Flavobacteriaceae</taxon>
        <taxon>Kordia</taxon>
    </lineage>
</organism>
<evidence type="ECO:0000313" key="1">
    <source>
        <dbReference type="EMBL" id="PTX62776.1"/>
    </source>
</evidence>
<proteinExistence type="predicted"/>
<comment type="caution">
    <text evidence="1">The sequence shown here is derived from an EMBL/GenBank/DDBJ whole genome shotgun (WGS) entry which is preliminary data.</text>
</comment>
<dbReference type="Proteomes" id="UP000244090">
    <property type="component" value="Unassembled WGS sequence"/>
</dbReference>
<accession>A0A2T6C378</accession>
<sequence>MILKFIYDKKAVDEHEEKFLTKVYTIAQKELKKMEDITEVIQYFPHEYSESEDGWGNFIYPGKTETTPSSKKNIASSIIFDALEKASTIK</sequence>
<name>A0A2T6C378_9FLAO</name>
<dbReference type="RefSeq" id="WP_108113759.1">
    <property type="nucleotide sequence ID" value="NZ_QBKT01000002.1"/>
</dbReference>